<feature type="signal peptide" evidence="2">
    <location>
        <begin position="1"/>
        <end position="18"/>
    </location>
</feature>
<dbReference type="EMBL" id="PJQY01002607">
    <property type="protein sequence ID" value="PQP92202.1"/>
    <property type="molecule type" value="Genomic_DNA"/>
</dbReference>
<feature type="chain" id="PRO_5016395266" evidence="2">
    <location>
        <begin position="19"/>
        <end position="116"/>
    </location>
</feature>
<organism evidence="4 5">
    <name type="scientific">Prunus yedoensis var. nudiflora</name>
    <dbReference type="NCBI Taxonomy" id="2094558"/>
    <lineage>
        <taxon>Eukaryota</taxon>
        <taxon>Viridiplantae</taxon>
        <taxon>Streptophyta</taxon>
        <taxon>Embryophyta</taxon>
        <taxon>Tracheophyta</taxon>
        <taxon>Spermatophyta</taxon>
        <taxon>Magnoliopsida</taxon>
        <taxon>eudicotyledons</taxon>
        <taxon>Gunneridae</taxon>
        <taxon>Pentapetalae</taxon>
        <taxon>rosids</taxon>
        <taxon>fabids</taxon>
        <taxon>Rosales</taxon>
        <taxon>Rosaceae</taxon>
        <taxon>Amygdaloideae</taxon>
        <taxon>Amygdaleae</taxon>
        <taxon>Prunus</taxon>
    </lineage>
</organism>
<reference evidence="4 5" key="1">
    <citation type="submission" date="2018-02" db="EMBL/GenBank/DDBJ databases">
        <title>Draft genome of wild Prunus yedoensis var. nudiflora.</title>
        <authorList>
            <person name="Baek S."/>
            <person name="Kim J.-H."/>
            <person name="Choi K."/>
            <person name="Kim G.-B."/>
            <person name="Cho A."/>
            <person name="Jang H."/>
            <person name="Shin C.-H."/>
            <person name="Yu H.-J."/>
            <person name="Mun J.-H."/>
        </authorList>
    </citation>
    <scope>NUCLEOTIDE SEQUENCE [LARGE SCALE GENOMIC DNA]</scope>
    <source>
        <strain evidence="5">cv. Jeju island</strain>
        <tissue evidence="4">Leaf</tissue>
    </source>
</reference>
<dbReference type="AlphaFoldDB" id="A0A314XFV4"/>
<comment type="caution">
    <text evidence="4">The sequence shown here is derived from an EMBL/GenBank/DDBJ whole genome shotgun (WGS) entry which is preliminary data.</text>
</comment>
<dbReference type="Gene3D" id="1.10.8.430">
    <property type="entry name" value="Helical domain of apoptotic protease-activating factors"/>
    <property type="match status" value="1"/>
</dbReference>
<protein>
    <submittedName>
        <fullName evidence="4">Putative disease resistance protein</fullName>
    </submittedName>
</protein>
<dbReference type="Gene3D" id="1.10.10.10">
    <property type="entry name" value="Winged helix-like DNA-binding domain superfamily/Winged helix DNA-binding domain"/>
    <property type="match status" value="1"/>
</dbReference>
<evidence type="ECO:0000256" key="2">
    <source>
        <dbReference type="SAM" id="SignalP"/>
    </source>
</evidence>
<gene>
    <name evidence="4" type="ORF">Pyn_15202</name>
</gene>
<sequence length="116" mass="13143">MHCKGLPLAIIVLAGVLCKKNTIREWERVCENVHEYISRGIGHEQEYEGHYPEDCNIWVSKLTKLWVAEGLISLRQQRHGLGETMEDIARDCLSELVEKCLVQVGTSGKRGKLSPN</sequence>
<dbReference type="InterPro" id="IPR036388">
    <property type="entry name" value="WH-like_DNA-bd_sf"/>
</dbReference>
<evidence type="ECO:0000256" key="1">
    <source>
        <dbReference type="ARBA" id="ARBA00022737"/>
    </source>
</evidence>
<dbReference type="InterPro" id="IPR058922">
    <property type="entry name" value="WHD_DRP"/>
</dbReference>
<evidence type="ECO:0000259" key="3">
    <source>
        <dbReference type="Pfam" id="PF23559"/>
    </source>
</evidence>
<dbReference type="Proteomes" id="UP000250321">
    <property type="component" value="Unassembled WGS sequence"/>
</dbReference>
<keyword evidence="5" id="KW-1185">Reference proteome</keyword>
<accession>A0A314XFV4</accession>
<keyword evidence="1" id="KW-0677">Repeat</keyword>
<dbReference type="PANTHER" id="PTHR23155">
    <property type="entry name" value="DISEASE RESISTANCE PROTEIN RP"/>
    <property type="match status" value="1"/>
</dbReference>
<proteinExistence type="predicted"/>
<dbReference type="OrthoDB" id="988147at2759"/>
<evidence type="ECO:0000313" key="5">
    <source>
        <dbReference type="Proteomes" id="UP000250321"/>
    </source>
</evidence>
<dbReference type="GO" id="GO:0098542">
    <property type="term" value="P:defense response to other organism"/>
    <property type="evidence" value="ECO:0007669"/>
    <property type="project" value="TreeGrafter"/>
</dbReference>
<dbReference type="Pfam" id="PF23559">
    <property type="entry name" value="WHD_DRP"/>
    <property type="match status" value="1"/>
</dbReference>
<name>A0A314XFV4_PRUYE</name>
<feature type="domain" description="Disease resistance protein winged helix" evidence="3">
    <location>
        <begin position="51"/>
        <end position="108"/>
    </location>
</feature>
<evidence type="ECO:0000313" key="4">
    <source>
        <dbReference type="EMBL" id="PQP92202.1"/>
    </source>
</evidence>
<keyword evidence="2" id="KW-0732">Signal</keyword>
<dbReference type="STRING" id="2094558.A0A314XFV4"/>
<dbReference type="InterPro" id="IPR042197">
    <property type="entry name" value="Apaf_helical"/>
</dbReference>
<dbReference type="InterPro" id="IPR044974">
    <property type="entry name" value="Disease_R_plants"/>
</dbReference>
<dbReference type="PANTHER" id="PTHR23155:SF1185">
    <property type="entry name" value="DISEASE RESISTANCE RPP8-LIKE PROTEIN 3-RELATED"/>
    <property type="match status" value="1"/>
</dbReference>
<dbReference type="GO" id="GO:0043531">
    <property type="term" value="F:ADP binding"/>
    <property type="evidence" value="ECO:0007669"/>
    <property type="project" value="InterPro"/>
</dbReference>